<comment type="similarity">
    <text evidence="2 10">Belongs to the Arg-specific ADP-ribosyltransferase family.</text>
</comment>
<comment type="subcellular location">
    <subcellularLocation>
        <location evidence="1">Secreted</location>
    </subcellularLocation>
</comment>
<feature type="domain" description="WWE" evidence="11">
    <location>
        <begin position="6"/>
        <end position="87"/>
    </location>
</feature>
<dbReference type="EMBL" id="CAJOBG010008464">
    <property type="protein sequence ID" value="CAF4243833.1"/>
    <property type="molecule type" value="Genomic_DNA"/>
</dbReference>
<comment type="caution">
    <text evidence="12">The sequence shown here is derived from an EMBL/GenBank/DDBJ whole genome shotgun (WGS) entry which is preliminary data.</text>
</comment>
<evidence type="ECO:0000256" key="6">
    <source>
        <dbReference type="ARBA" id="ARBA00022679"/>
    </source>
</evidence>
<gene>
    <name evidence="12" type="ORF">OVN521_LOCUS28663</name>
</gene>
<dbReference type="GO" id="GO:0106274">
    <property type="term" value="F:NAD+-protein-arginine ADP-ribosyltransferase activity"/>
    <property type="evidence" value="ECO:0007669"/>
    <property type="project" value="UniProtKB-EC"/>
</dbReference>
<evidence type="ECO:0000256" key="3">
    <source>
        <dbReference type="ARBA" id="ARBA00022525"/>
    </source>
</evidence>
<dbReference type="SMART" id="SM00678">
    <property type="entry name" value="WWE"/>
    <property type="match status" value="1"/>
</dbReference>
<dbReference type="SUPFAM" id="SSF117839">
    <property type="entry name" value="WWE domain"/>
    <property type="match status" value="1"/>
</dbReference>
<dbReference type="AlphaFoldDB" id="A0A820E795"/>
<evidence type="ECO:0000256" key="9">
    <source>
        <dbReference type="ARBA" id="ARBA00047597"/>
    </source>
</evidence>
<reference evidence="12" key="1">
    <citation type="submission" date="2021-02" db="EMBL/GenBank/DDBJ databases">
        <authorList>
            <person name="Nowell W R."/>
        </authorList>
    </citation>
    <scope>NUCLEOTIDE SEQUENCE</scope>
</reference>
<dbReference type="GO" id="GO:0016779">
    <property type="term" value="F:nucleotidyltransferase activity"/>
    <property type="evidence" value="ECO:0007669"/>
    <property type="project" value="UniProtKB-KW"/>
</dbReference>
<sequence length="454" mass="52418">MATAASSNITHSTSKMKVIWSWQSNQEPWNEKQNKKWTRYSDLENTIIEEAYQNGEGQVQLAQYIIDFDSIVQINKSDKRKKRPLKRSVVEVEGHLREQRFFYPEKPIKSFESSNDDAMISAFIEKWISRYTAIAHYTNRKWPEIVEQAAKGILKESKVLNQEADGYAIANSLRKVKNKTEDEIIICAIRLYTAETFLYKLINSVLRENDTSKIDTLGAYCFLLHKQSRYNDQYQIVYRGANCTEAMINDYKQSVNKWIKWMGFTSTSRDRRKAEIFGNTLFVIELVGRYIHMSDISKISVFPDEQEVLLDAGTIFEVITGSQSTQLIKNQHLSKAATEQAAHESYLRSTPILNRLRVRASDHTTAASSSSCISSIQPGLTATTSKNKQITRTHIKHNSERYGLHDRWKQHRVEGWIKQIRSQHQFDPIGIKKVECRRTSCSGNIETNEVNNQV</sequence>
<keyword evidence="10" id="KW-0520">NAD</keyword>
<keyword evidence="13" id="KW-1185">Reference proteome</keyword>
<dbReference type="Proteomes" id="UP000663866">
    <property type="component" value="Unassembled WGS sequence"/>
</dbReference>
<dbReference type="Pfam" id="PF02825">
    <property type="entry name" value="WWE"/>
    <property type="match status" value="1"/>
</dbReference>
<proteinExistence type="inferred from homology"/>
<evidence type="ECO:0000256" key="2">
    <source>
        <dbReference type="ARBA" id="ARBA00009558"/>
    </source>
</evidence>
<dbReference type="PANTHER" id="PTHR10339">
    <property type="entry name" value="ADP-RIBOSYLTRANSFERASE"/>
    <property type="match status" value="1"/>
</dbReference>
<dbReference type="InterPro" id="IPR018123">
    <property type="entry name" value="WWE-dom_subgr"/>
</dbReference>
<evidence type="ECO:0000313" key="13">
    <source>
        <dbReference type="Proteomes" id="UP000663866"/>
    </source>
</evidence>
<keyword evidence="3" id="KW-0964">Secreted</keyword>
<keyword evidence="6 10" id="KW-0808">Transferase</keyword>
<keyword evidence="4" id="KW-0800">Toxin</keyword>
<evidence type="ECO:0000313" key="12">
    <source>
        <dbReference type="EMBL" id="CAF4243833.1"/>
    </source>
</evidence>
<dbReference type="Gene3D" id="3.30.720.50">
    <property type="match status" value="1"/>
</dbReference>
<evidence type="ECO:0000256" key="10">
    <source>
        <dbReference type="RuleBase" id="RU361228"/>
    </source>
</evidence>
<evidence type="ECO:0000256" key="8">
    <source>
        <dbReference type="ARBA" id="ARBA00023026"/>
    </source>
</evidence>
<dbReference type="Gene3D" id="3.90.176.10">
    <property type="entry name" value="Toxin ADP-ribosyltransferase, Chain A, domain 1"/>
    <property type="match status" value="1"/>
</dbReference>
<dbReference type="GO" id="GO:0008270">
    <property type="term" value="F:zinc ion binding"/>
    <property type="evidence" value="ECO:0007669"/>
    <property type="project" value="InterPro"/>
</dbReference>
<evidence type="ECO:0000256" key="1">
    <source>
        <dbReference type="ARBA" id="ARBA00004613"/>
    </source>
</evidence>
<dbReference type="SUPFAM" id="SSF56399">
    <property type="entry name" value="ADP-ribosylation"/>
    <property type="match status" value="1"/>
</dbReference>
<keyword evidence="8" id="KW-0843">Virulence</keyword>
<dbReference type="Pfam" id="PF01129">
    <property type="entry name" value="ART"/>
    <property type="match status" value="1"/>
</dbReference>
<dbReference type="InterPro" id="IPR037197">
    <property type="entry name" value="WWE_dom_sf"/>
</dbReference>
<accession>A0A820E795</accession>
<name>A0A820E795_9BILA</name>
<evidence type="ECO:0000256" key="7">
    <source>
        <dbReference type="ARBA" id="ARBA00022695"/>
    </source>
</evidence>
<dbReference type="InterPro" id="IPR000768">
    <property type="entry name" value="ART"/>
</dbReference>
<dbReference type="PROSITE" id="PS51996">
    <property type="entry name" value="TR_MART"/>
    <property type="match status" value="1"/>
</dbReference>
<evidence type="ECO:0000259" key="11">
    <source>
        <dbReference type="PROSITE" id="PS50918"/>
    </source>
</evidence>
<keyword evidence="7" id="KW-0548">Nucleotidyltransferase</keyword>
<comment type="catalytic activity">
    <reaction evidence="9 10">
        <text>L-arginyl-[protein] + NAD(+) = N(omega)-(ADP-D-ribosyl)-L-arginyl-[protein] + nicotinamide + H(+)</text>
        <dbReference type="Rhea" id="RHEA:19149"/>
        <dbReference type="Rhea" id="RHEA-COMP:10532"/>
        <dbReference type="Rhea" id="RHEA-COMP:15087"/>
        <dbReference type="ChEBI" id="CHEBI:15378"/>
        <dbReference type="ChEBI" id="CHEBI:17154"/>
        <dbReference type="ChEBI" id="CHEBI:29965"/>
        <dbReference type="ChEBI" id="CHEBI:57540"/>
        <dbReference type="ChEBI" id="CHEBI:142554"/>
        <dbReference type="EC" id="2.4.2.31"/>
    </reaction>
</comment>
<organism evidence="12 13">
    <name type="scientific">Rotaria magnacalcarata</name>
    <dbReference type="NCBI Taxonomy" id="392030"/>
    <lineage>
        <taxon>Eukaryota</taxon>
        <taxon>Metazoa</taxon>
        <taxon>Spiralia</taxon>
        <taxon>Gnathifera</taxon>
        <taxon>Rotifera</taxon>
        <taxon>Eurotatoria</taxon>
        <taxon>Bdelloidea</taxon>
        <taxon>Philodinida</taxon>
        <taxon>Philodinidae</taxon>
        <taxon>Rotaria</taxon>
    </lineage>
</organism>
<evidence type="ECO:0000256" key="5">
    <source>
        <dbReference type="ARBA" id="ARBA00022676"/>
    </source>
</evidence>
<dbReference type="GO" id="GO:0090729">
    <property type="term" value="F:toxin activity"/>
    <property type="evidence" value="ECO:0007669"/>
    <property type="project" value="UniProtKB-KW"/>
</dbReference>
<keyword evidence="10" id="KW-0521">NADP</keyword>
<evidence type="ECO:0000256" key="4">
    <source>
        <dbReference type="ARBA" id="ARBA00022656"/>
    </source>
</evidence>
<dbReference type="PANTHER" id="PTHR10339:SF25">
    <property type="entry name" value="SECRETED EXOENZYME S"/>
    <property type="match status" value="1"/>
</dbReference>
<keyword evidence="5 10" id="KW-0328">Glycosyltransferase</keyword>
<protein>
    <recommendedName>
        <fullName evidence="10">NAD(P)(+)--arginine ADP-ribosyltransferase</fullName>
        <ecNumber evidence="10">2.4.2.31</ecNumber>
    </recommendedName>
    <alternativeName>
        <fullName evidence="10">Mono(ADP-ribosyl)transferase</fullName>
    </alternativeName>
</protein>
<dbReference type="InterPro" id="IPR004170">
    <property type="entry name" value="WWE_dom"/>
</dbReference>
<dbReference type="GO" id="GO:0005576">
    <property type="term" value="C:extracellular region"/>
    <property type="evidence" value="ECO:0007669"/>
    <property type="project" value="UniProtKB-SubCell"/>
</dbReference>
<dbReference type="PROSITE" id="PS50918">
    <property type="entry name" value="WWE"/>
    <property type="match status" value="1"/>
</dbReference>
<dbReference type="EC" id="2.4.2.31" evidence="10"/>
<dbReference type="InterPro" id="IPR050999">
    <property type="entry name" value="ADP-ribosyltransferase_ARG"/>
</dbReference>
<dbReference type="GO" id="GO:0003950">
    <property type="term" value="F:NAD+ poly-ADP-ribosyltransferase activity"/>
    <property type="evidence" value="ECO:0007669"/>
    <property type="project" value="TreeGrafter"/>
</dbReference>